<keyword evidence="1" id="KW-0812">Transmembrane</keyword>
<dbReference type="AlphaFoldDB" id="A0A8T3ABZ9"/>
<sequence length="106" mass="11878">MIICFHFSCLLRFFGGLLRGYDVAGARILVDFLVATVGASHSTGWSLRGLKDAGSSGFLLSPFLGLFYPPFFVLLVFVCGFVIGELLCFFWFLFRDHLGSFFLVLY</sequence>
<dbReference type="EMBL" id="JAGYWB010000017">
    <property type="protein sequence ID" value="KAI0493584.1"/>
    <property type="molecule type" value="Genomic_DNA"/>
</dbReference>
<name>A0A8T3ABZ9_DENNO</name>
<evidence type="ECO:0000313" key="3">
    <source>
        <dbReference type="EMBL" id="KAI0493584.1"/>
    </source>
</evidence>
<reference evidence="3" key="1">
    <citation type="journal article" date="2022" name="Front. Genet.">
        <title>Chromosome-Scale Assembly of the Dendrobium nobile Genome Provides Insights Into the Molecular Mechanism of the Biosynthesis of the Medicinal Active Ingredient of Dendrobium.</title>
        <authorList>
            <person name="Xu Q."/>
            <person name="Niu S.-C."/>
            <person name="Li K.-L."/>
            <person name="Zheng P.-J."/>
            <person name="Zhang X.-J."/>
            <person name="Jia Y."/>
            <person name="Liu Y."/>
            <person name="Niu Y.-X."/>
            <person name="Yu L.-H."/>
            <person name="Chen D.-F."/>
            <person name="Zhang G.-Q."/>
        </authorList>
    </citation>
    <scope>NUCLEOTIDE SEQUENCE</scope>
    <source>
        <tissue evidence="3">Leaf</tissue>
    </source>
</reference>
<evidence type="ECO:0000256" key="2">
    <source>
        <dbReference type="SAM" id="SignalP"/>
    </source>
</evidence>
<feature type="signal peptide" evidence="2">
    <location>
        <begin position="1"/>
        <end position="20"/>
    </location>
</feature>
<keyword evidence="2" id="KW-0732">Signal</keyword>
<accession>A0A8T3ABZ9</accession>
<dbReference type="SMR" id="A0A8T3ABZ9"/>
<keyword evidence="1" id="KW-1133">Transmembrane helix</keyword>
<proteinExistence type="predicted"/>
<feature type="transmembrane region" description="Helical" evidence="1">
    <location>
        <begin position="71"/>
        <end position="94"/>
    </location>
</feature>
<dbReference type="Proteomes" id="UP000829196">
    <property type="component" value="Unassembled WGS sequence"/>
</dbReference>
<gene>
    <name evidence="3" type="ORF">KFK09_023703</name>
</gene>
<protein>
    <submittedName>
        <fullName evidence="3">Uncharacterized protein</fullName>
    </submittedName>
</protein>
<comment type="caution">
    <text evidence="3">The sequence shown here is derived from an EMBL/GenBank/DDBJ whole genome shotgun (WGS) entry which is preliminary data.</text>
</comment>
<keyword evidence="4" id="KW-1185">Reference proteome</keyword>
<feature type="chain" id="PRO_5035810286" evidence="2">
    <location>
        <begin position="21"/>
        <end position="106"/>
    </location>
</feature>
<organism evidence="3 4">
    <name type="scientific">Dendrobium nobile</name>
    <name type="common">Orchid</name>
    <dbReference type="NCBI Taxonomy" id="94219"/>
    <lineage>
        <taxon>Eukaryota</taxon>
        <taxon>Viridiplantae</taxon>
        <taxon>Streptophyta</taxon>
        <taxon>Embryophyta</taxon>
        <taxon>Tracheophyta</taxon>
        <taxon>Spermatophyta</taxon>
        <taxon>Magnoliopsida</taxon>
        <taxon>Liliopsida</taxon>
        <taxon>Asparagales</taxon>
        <taxon>Orchidaceae</taxon>
        <taxon>Epidendroideae</taxon>
        <taxon>Malaxideae</taxon>
        <taxon>Dendrobiinae</taxon>
        <taxon>Dendrobium</taxon>
    </lineage>
</organism>
<evidence type="ECO:0000313" key="4">
    <source>
        <dbReference type="Proteomes" id="UP000829196"/>
    </source>
</evidence>
<evidence type="ECO:0000256" key="1">
    <source>
        <dbReference type="SAM" id="Phobius"/>
    </source>
</evidence>
<keyword evidence="1" id="KW-0472">Membrane</keyword>